<dbReference type="InterPro" id="IPR003593">
    <property type="entry name" value="AAA+_ATPase"/>
</dbReference>
<dbReference type="Pfam" id="PF00004">
    <property type="entry name" value="AAA"/>
    <property type="match status" value="2"/>
</dbReference>
<dbReference type="InterPro" id="IPR050168">
    <property type="entry name" value="AAA_ATPase_domain"/>
</dbReference>
<keyword evidence="3" id="KW-0962">Peroxisome biogenesis</keyword>
<dbReference type="PANTHER" id="PTHR23077">
    <property type="entry name" value="AAA-FAMILY ATPASE"/>
    <property type="match status" value="1"/>
</dbReference>
<evidence type="ECO:0000256" key="9">
    <source>
        <dbReference type="ARBA" id="ARBA00034920"/>
    </source>
</evidence>
<dbReference type="InterPro" id="IPR003959">
    <property type="entry name" value="ATPase_AAA_core"/>
</dbReference>
<dbReference type="Gene3D" id="1.10.8.60">
    <property type="match status" value="2"/>
</dbReference>
<evidence type="ECO:0000313" key="12">
    <source>
        <dbReference type="EMBL" id="CEK88493.1"/>
    </source>
</evidence>
<evidence type="ECO:0000256" key="5">
    <source>
        <dbReference type="ARBA" id="ARBA00022801"/>
    </source>
</evidence>
<dbReference type="InterPro" id="IPR041569">
    <property type="entry name" value="AAA_lid_3"/>
</dbReference>
<name>A0A0B7B669_9EUPU</name>
<dbReference type="GO" id="GO:0005778">
    <property type="term" value="C:peroxisomal membrane"/>
    <property type="evidence" value="ECO:0007669"/>
    <property type="project" value="TreeGrafter"/>
</dbReference>
<dbReference type="GO" id="GO:0005829">
    <property type="term" value="C:cytosol"/>
    <property type="evidence" value="ECO:0007669"/>
    <property type="project" value="TreeGrafter"/>
</dbReference>
<evidence type="ECO:0000256" key="4">
    <source>
        <dbReference type="ARBA" id="ARBA00022741"/>
    </source>
</evidence>
<evidence type="ECO:0000256" key="7">
    <source>
        <dbReference type="ARBA" id="ARBA00023136"/>
    </source>
</evidence>
<dbReference type="SMART" id="SM00382">
    <property type="entry name" value="AAA"/>
    <property type="match status" value="2"/>
</dbReference>
<dbReference type="EMBL" id="HACG01041628">
    <property type="protein sequence ID" value="CEK88493.1"/>
    <property type="molecule type" value="Transcribed_RNA"/>
</dbReference>
<keyword evidence="5" id="KW-0378">Hydrolase</keyword>
<dbReference type="PANTHER" id="PTHR23077:SF9">
    <property type="entry name" value="PEROXISOMAL ATPASE PEX6"/>
    <property type="match status" value="1"/>
</dbReference>
<comment type="catalytic activity">
    <reaction evidence="10">
        <text>ATP + H2O = ADP + phosphate + H(+)</text>
        <dbReference type="Rhea" id="RHEA:13065"/>
        <dbReference type="ChEBI" id="CHEBI:15377"/>
        <dbReference type="ChEBI" id="CHEBI:15378"/>
        <dbReference type="ChEBI" id="CHEBI:30616"/>
        <dbReference type="ChEBI" id="CHEBI:43474"/>
        <dbReference type="ChEBI" id="CHEBI:456216"/>
    </reaction>
    <physiologicalReaction direction="left-to-right" evidence="10">
        <dbReference type="Rhea" id="RHEA:13066"/>
    </physiologicalReaction>
</comment>
<evidence type="ECO:0000256" key="10">
    <source>
        <dbReference type="ARBA" id="ARBA00048778"/>
    </source>
</evidence>
<keyword evidence="6" id="KW-0067">ATP-binding</keyword>
<gene>
    <name evidence="12" type="primary">ORF165608</name>
</gene>
<reference evidence="12" key="1">
    <citation type="submission" date="2014-12" db="EMBL/GenBank/DDBJ databases">
        <title>Insight into the proteome of Arion vulgaris.</title>
        <authorList>
            <person name="Aradska J."/>
            <person name="Bulat T."/>
            <person name="Smidak R."/>
            <person name="Sarate P."/>
            <person name="Gangsoo J."/>
            <person name="Sialana F."/>
            <person name="Bilban M."/>
            <person name="Lubec G."/>
        </authorList>
    </citation>
    <scope>NUCLEOTIDE SEQUENCE</scope>
    <source>
        <tissue evidence="12">Skin</tissue>
    </source>
</reference>
<dbReference type="InterPro" id="IPR047533">
    <property type="entry name" value="RecA-like_PEX6_r2"/>
</dbReference>
<evidence type="ECO:0000256" key="2">
    <source>
        <dbReference type="ARBA" id="ARBA00006914"/>
    </source>
</evidence>
<accession>A0A0B7B669</accession>
<evidence type="ECO:0000256" key="6">
    <source>
        <dbReference type="ARBA" id="ARBA00022840"/>
    </source>
</evidence>
<organism evidence="12">
    <name type="scientific">Arion vulgaris</name>
    <dbReference type="NCBI Taxonomy" id="1028688"/>
    <lineage>
        <taxon>Eukaryota</taxon>
        <taxon>Metazoa</taxon>
        <taxon>Spiralia</taxon>
        <taxon>Lophotrochozoa</taxon>
        <taxon>Mollusca</taxon>
        <taxon>Gastropoda</taxon>
        <taxon>Heterobranchia</taxon>
        <taxon>Euthyneura</taxon>
        <taxon>Panpulmonata</taxon>
        <taxon>Eupulmonata</taxon>
        <taxon>Stylommatophora</taxon>
        <taxon>Helicina</taxon>
        <taxon>Arionoidea</taxon>
        <taxon>Arionidae</taxon>
        <taxon>Arion</taxon>
    </lineage>
</organism>
<dbReference type="Pfam" id="PF17862">
    <property type="entry name" value="AAA_lid_3"/>
    <property type="match status" value="1"/>
</dbReference>
<dbReference type="PROSITE" id="PS00674">
    <property type="entry name" value="AAA"/>
    <property type="match status" value="1"/>
</dbReference>
<dbReference type="CDD" id="cd19527">
    <property type="entry name" value="RecA-like_PEX6_r2"/>
    <property type="match status" value="1"/>
</dbReference>
<keyword evidence="4" id="KW-0547">Nucleotide-binding</keyword>
<dbReference type="AlphaFoldDB" id="A0A0B7B669"/>
<dbReference type="GO" id="GO:0016887">
    <property type="term" value="F:ATP hydrolysis activity"/>
    <property type="evidence" value="ECO:0007669"/>
    <property type="project" value="InterPro"/>
</dbReference>
<dbReference type="FunFam" id="3.40.50.300:FF:000109">
    <property type="entry name" value="Peroxisomal biogenesis factor 6"/>
    <property type="match status" value="1"/>
</dbReference>
<feature type="non-terminal residue" evidence="12">
    <location>
        <position position="1"/>
    </location>
</feature>
<dbReference type="SUPFAM" id="SSF52540">
    <property type="entry name" value="P-loop containing nucleoside triphosphate hydrolases"/>
    <property type="match status" value="2"/>
</dbReference>
<evidence type="ECO:0000256" key="8">
    <source>
        <dbReference type="ARBA" id="ARBA00034811"/>
    </source>
</evidence>
<dbReference type="InterPro" id="IPR003960">
    <property type="entry name" value="ATPase_AAA_CS"/>
</dbReference>
<dbReference type="FunFam" id="1.10.8.60:FF:000039">
    <property type="entry name" value="peroxisome biogenesis factor 6"/>
    <property type="match status" value="1"/>
</dbReference>
<evidence type="ECO:0000256" key="3">
    <source>
        <dbReference type="ARBA" id="ARBA00022593"/>
    </source>
</evidence>
<sequence>ITHLPSDHRHFSGSHLDQYVDSTQSNLNISDFCRHSSIQYSDDSSIFSNTESTTSSSDIFLSSALVVQQVIHWRKVLLINENFETLDLTSLLGMPKKLMRMHGIMNGTIVKIILYPKELMDQVKVDDAEKYMKQTNLKQKFVKVHSLCKKLDETDRVFISSILLFNLQKSQPVIRSPLLVVEKTSMPRVNSETDIDIKPKISRSLSISVPVASEVQFMIISSPCYTLKANHVESLNKYFQIQRLLSVGDIFAVTSRDDPEFWQESKEDTSVRKPVIFFKVVSMQPRQPDTFAYYVDVRNSALRQVGSDHSYVPLSANEYLSYHDTVYGQSIMCSGLNKSVIRLENLILPFLNKRNDGGIFTELIPTTLLTGPRGCGKRMIVNTVARILYMHIMEVNCHDFYGDPAVSESRIKSLFLSANKYSPCILLMRNIELIGKERDGKTDDARSVAAFSTCVHKLATQPLAFPVVVVATTSSPASVSEDMLPCFLHEISMEAPTEQERADIIHGLLETYVISPDVSISHLAQRTAGFVLSDLTALLIQAKRQAYQKVLNICHGDGTPASLQEEEDMVTAGVVIEQCDLDSALDFMQSSHSDSIGAPKIPSVKWSDIGGLEDIKTEILDTIQLPLQHPELLAAGLRRSGVLLYGPPGTGKTLLAKAVATECSLNFLSVKGPELINMYVGQSEENVREVFKRARSASPCVIFFDELDSLAPNRGKSGDSGGVMDRVVSQLLAELDGLHQSLDVFVIGATNRPDLLDPALLRPGRFDKLLYLGVSSTAESQHSILRALTKKFNLALDLNLETVAEKCPPNLTGADLYALCADAMLCAIRRKIAELESGGECEKDEELEVTEADFSQALDALVPSVSKEELDNYAQIQASFNN</sequence>
<dbReference type="GO" id="GO:0016558">
    <property type="term" value="P:protein import into peroxisome matrix"/>
    <property type="evidence" value="ECO:0007669"/>
    <property type="project" value="TreeGrafter"/>
</dbReference>
<evidence type="ECO:0000256" key="1">
    <source>
        <dbReference type="ARBA" id="ARBA00004370"/>
    </source>
</evidence>
<dbReference type="GO" id="GO:0005524">
    <property type="term" value="F:ATP binding"/>
    <property type="evidence" value="ECO:0007669"/>
    <property type="project" value="UniProtKB-KW"/>
</dbReference>
<proteinExistence type="inferred from homology"/>
<evidence type="ECO:0000259" key="11">
    <source>
        <dbReference type="SMART" id="SM00382"/>
    </source>
</evidence>
<dbReference type="Gene3D" id="3.40.50.300">
    <property type="entry name" value="P-loop containing nucleotide triphosphate hydrolases"/>
    <property type="match status" value="2"/>
</dbReference>
<feature type="domain" description="AAA+ ATPase" evidence="11">
    <location>
        <begin position="363"/>
        <end position="497"/>
    </location>
</feature>
<protein>
    <recommendedName>
        <fullName evidence="8">Peroxisomal ATPase PEX6</fullName>
    </recommendedName>
    <alternativeName>
        <fullName evidence="9">Peroxin-6</fullName>
    </alternativeName>
</protein>
<keyword evidence="7" id="KW-0472">Membrane</keyword>
<dbReference type="InterPro" id="IPR027417">
    <property type="entry name" value="P-loop_NTPase"/>
</dbReference>
<comment type="subcellular location">
    <subcellularLocation>
        <location evidence="1">Membrane</location>
    </subcellularLocation>
</comment>
<comment type="similarity">
    <text evidence="2">Belongs to the AAA ATPase family.</text>
</comment>
<feature type="domain" description="AAA+ ATPase" evidence="11">
    <location>
        <begin position="638"/>
        <end position="776"/>
    </location>
</feature>